<evidence type="ECO:0000259" key="1">
    <source>
        <dbReference type="PROSITE" id="PS50076"/>
    </source>
</evidence>
<dbReference type="GO" id="GO:0051082">
    <property type="term" value="F:unfolded protein binding"/>
    <property type="evidence" value="ECO:0007669"/>
    <property type="project" value="TreeGrafter"/>
</dbReference>
<sequence length="80" mass="8928">MQPSRSFAAHYEVLGITEDADAEQVQRAFRRAARTLHPDVNHAPDATQRFQAALAAYEALTDADSRQHYDKGLGLVRADF</sequence>
<dbReference type="GO" id="GO:0005737">
    <property type="term" value="C:cytoplasm"/>
    <property type="evidence" value="ECO:0007669"/>
    <property type="project" value="TreeGrafter"/>
</dbReference>
<dbReference type="PROSITE" id="PS00636">
    <property type="entry name" value="DNAJ_1"/>
    <property type="match status" value="1"/>
</dbReference>
<reference evidence="2 3" key="1">
    <citation type="submission" date="2020-02" db="EMBL/GenBank/DDBJ databases">
        <title>Draft genome sequence of Haematococcus lacustris strain NIES-144.</title>
        <authorList>
            <person name="Morimoto D."/>
            <person name="Nakagawa S."/>
            <person name="Yoshida T."/>
            <person name="Sawayama S."/>
        </authorList>
    </citation>
    <scope>NUCLEOTIDE SEQUENCE [LARGE SCALE GENOMIC DNA]</scope>
    <source>
        <strain evidence="2 3">NIES-144</strain>
    </source>
</reference>
<comment type="caution">
    <text evidence="2">The sequence shown here is derived from an EMBL/GenBank/DDBJ whole genome shotgun (WGS) entry which is preliminary data.</text>
</comment>
<dbReference type="AlphaFoldDB" id="A0A699ZPD3"/>
<dbReference type="CDD" id="cd06257">
    <property type="entry name" value="DnaJ"/>
    <property type="match status" value="1"/>
</dbReference>
<dbReference type="Proteomes" id="UP000485058">
    <property type="component" value="Unassembled WGS sequence"/>
</dbReference>
<gene>
    <name evidence="2" type="ORF">HaLaN_22359</name>
</gene>
<name>A0A699ZPD3_HAELA</name>
<dbReference type="SUPFAM" id="SSF46565">
    <property type="entry name" value="Chaperone J-domain"/>
    <property type="match status" value="1"/>
</dbReference>
<keyword evidence="3" id="KW-1185">Reference proteome</keyword>
<dbReference type="InterPro" id="IPR001623">
    <property type="entry name" value="DnaJ_domain"/>
</dbReference>
<dbReference type="Gene3D" id="1.10.287.110">
    <property type="entry name" value="DnaJ domain"/>
    <property type="match status" value="1"/>
</dbReference>
<dbReference type="InterPro" id="IPR018253">
    <property type="entry name" value="DnaJ_domain_CS"/>
</dbReference>
<dbReference type="InterPro" id="IPR036869">
    <property type="entry name" value="J_dom_sf"/>
</dbReference>
<feature type="domain" description="J" evidence="1">
    <location>
        <begin position="9"/>
        <end position="73"/>
    </location>
</feature>
<accession>A0A699ZPD3</accession>
<protein>
    <submittedName>
        <fullName evidence="2">Chaperone protein dnaJ</fullName>
    </submittedName>
</protein>
<evidence type="ECO:0000313" key="3">
    <source>
        <dbReference type="Proteomes" id="UP000485058"/>
    </source>
</evidence>
<dbReference type="PROSITE" id="PS50076">
    <property type="entry name" value="DNAJ_2"/>
    <property type="match status" value="1"/>
</dbReference>
<proteinExistence type="predicted"/>
<dbReference type="EMBL" id="BLLF01002564">
    <property type="protein sequence ID" value="GFH24543.1"/>
    <property type="molecule type" value="Genomic_DNA"/>
</dbReference>
<organism evidence="2 3">
    <name type="scientific">Haematococcus lacustris</name>
    <name type="common">Green alga</name>
    <name type="synonym">Haematococcus pluvialis</name>
    <dbReference type="NCBI Taxonomy" id="44745"/>
    <lineage>
        <taxon>Eukaryota</taxon>
        <taxon>Viridiplantae</taxon>
        <taxon>Chlorophyta</taxon>
        <taxon>core chlorophytes</taxon>
        <taxon>Chlorophyceae</taxon>
        <taxon>CS clade</taxon>
        <taxon>Chlamydomonadales</taxon>
        <taxon>Haematococcaceae</taxon>
        <taxon>Haematococcus</taxon>
    </lineage>
</organism>
<dbReference type="GO" id="GO:0042026">
    <property type="term" value="P:protein refolding"/>
    <property type="evidence" value="ECO:0007669"/>
    <property type="project" value="TreeGrafter"/>
</dbReference>
<dbReference type="PANTHER" id="PTHR43096:SF58">
    <property type="entry name" value="CHAPERONE DNAJ-DOMAIN SUPERFAMILY PROTEIN"/>
    <property type="match status" value="1"/>
</dbReference>
<evidence type="ECO:0000313" key="2">
    <source>
        <dbReference type="EMBL" id="GFH24543.1"/>
    </source>
</evidence>
<dbReference type="PANTHER" id="PTHR43096">
    <property type="entry name" value="DNAJ HOMOLOG 1, MITOCHONDRIAL-RELATED"/>
    <property type="match status" value="1"/>
</dbReference>
<dbReference type="Pfam" id="PF00226">
    <property type="entry name" value="DnaJ"/>
    <property type="match status" value="1"/>
</dbReference>
<dbReference type="SMART" id="SM00271">
    <property type="entry name" value="DnaJ"/>
    <property type="match status" value="1"/>
</dbReference>
<dbReference type="PRINTS" id="PR00625">
    <property type="entry name" value="JDOMAIN"/>
</dbReference>